<keyword evidence="6" id="KW-0414">Isoprene biosynthesis</keyword>
<evidence type="ECO:0000313" key="10">
    <source>
        <dbReference type="Proteomes" id="UP000683493"/>
    </source>
</evidence>
<organism evidence="9 10">
    <name type="scientific">Geomonas diazotrophica</name>
    <dbReference type="NCBI Taxonomy" id="2843197"/>
    <lineage>
        <taxon>Bacteria</taxon>
        <taxon>Pseudomonadati</taxon>
        <taxon>Thermodesulfobacteriota</taxon>
        <taxon>Desulfuromonadia</taxon>
        <taxon>Geobacterales</taxon>
        <taxon>Geobacteraceae</taxon>
        <taxon>Geomonas</taxon>
    </lineage>
</organism>
<proteinExistence type="inferred from homology"/>
<evidence type="ECO:0000256" key="5">
    <source>
        <dbReference type="ARBA" id="ARBA00032554"/>
    </source>
</evidence>
<dbReference type="HAMAP" id="MF_00061">
    <property type="entry name" value="IspE"/>
    <property type="match status" value="1"/>
</dbReference>
<evidence type="ECO:0000256" key="1">
    <source>
        <dbReference type="ARBA" id="ARBA00009684"/>
    </source>
</evidence>
<sequence>MEKLQLLAPAKVNYRLDVLGKRADGYHELRMVMQRVGLCDEISIALSETPGIRVTCGKKGVPDGPGNIAWRAAEALLKLSGKEIGIDIAIDKRIPVAAGLGGGSSDAATVLMGVNQLLGLGLSDERLMEIGVKLGADVPFFIFKKTALAEGIGDKLTAMESMPRLWVVLVNPGIHVSTAWVYQNLILTAKGAATIIRGSYGSAAEVAELLSNDLEPVTCGKHPLLNELKDMLLAAGASGSLMSGSGATVFGIFEDEAVARKAAAEIAAERGWFAEAVQTL</sequence>
<reference evidence="9 10" key="1">
    <citation type="submission" date="2021-06" db="EMBL/GenBank/DDBJ databases">
        <title>Gemonas diversity in paddy soil.</title>
        <authorList>
            <person name="Liu G."/>
        </authorList>
    </citation>
    <scope>NUCLEOTIDE SEQUENCE [LARGE SCALE GENOMIC DNA]</scope>
    <source>
        <strain evidence="9 10">RG29</strain>
    </source>
</reference>
<comment type="function">
    <text evidence="6">Catalyzes the phosphorylation of the position 2 hydroxy group of 4-diphosphocytidyl-2C-methyl-D-erythritol.</text>
</comment>
<gene>
    <name evidence="6" type="primary">ispE</name>
    <name evidence="9" type="ORF">KP005_06090</name>
</gene>
<comment type="similarity">
    <text evidence="1 6">Belongs to the GHMP kinase family. IspE subfamily.</text>
</comment>
<feature type="active site" evidence="6">
    <location>
        <position position="137"/>
    </location>
</feature>
<dbReference type="InterPro" id="IPR004424">
    <property type="entry name" value="IspE"/>
</dbReference>
<dbReference type="NCBIfam" id="NF011202">
    <property type="entry name" value="PRK14608.1"/>
    <property type="match status" value="1"/>
</dbReference>
<dbReference type="PANTHER" id="PTHR43527">
    <property type="entry name" value="4-DIPHOSPHOCYTIDYL-2-C-METHYL-D-ERYTHRITOL KINASE, CHLOROPLASTIC"/>
    <property type="match status" value="1"/>
</dbReference>
<evidence type="ECO:0000256" key="4">
    <source>
        <dbReference type="ARBA" id="ARBA00022741"/>
    </source>
</evidence>
<accession>A0ABX8JNW3</accession>
<keyword evidence="6 9" id="KW-0418">Kinase</keyword>
<evidence type="ECO:0000313" key="9">
    <source>
        <dbReference type="EMBL" id="QWV98851.1"/>
    </source>
</evidence>
<dbReference type="Pfam" id="PF00288">
    <property type="entry name" value="GHMP_kinases_N"/>
    <property type="match status" value="1"/>
</dbReference>
<evidence type="ECO:0000256" key="6">
    <source>
        <dbReference type="HAMAP-Rule" id="MF_00061"/>
    </source>
</evidence>
<feature type="active site" evidence="6">
    <location>
        <position position="11"/>
    </location>
</feature>
<dbReference type="EC" id="2.7.1.148" evidence="2 6"/>
<evidence type="ECO:0000259" key="7">
    <source>
        <dbReference type="Pfam" id="PF00288"/>
    </source>
</evidence>
<keyword evidence="6" id="KW-0067">ATP-binding</keyword>
<dbReference type="GO" id="GO:0050515">
    <property type="term" value="F:4-(cytidine 5'-diphospho)-2-C-methyl-D-erythritol kinase activity"/>
    <property type="evidence" value="ECO:0007669"/>
    <property type="project" value="UniProtKB-EC"/>
</dbReference>
<feature type="domain" description="GHMP kinase C-terminal" evidence="8">
    <location>
        <begin position="201"/>
        <end position="268"/>
    </location>
</feature>
<dbReference type="Pfam" id="PF08544">
    <property type="entry name" value="GHMP_kinases_C"/>
    <property type="match status" value="1"/>
</dbReference>
<comment type="pathway">
    <text evidence="6">Isoprenoid biosynthesis; isopentenyl diphosphate biosynthesis via DXP pathway; isopentenyl diphosphate from 1-deoxy-D-xylulose 5-phosphate: step 3/6.</text>
</comment>
<keyword evidence="4 6" id="KW-0547">Nucleotide-binding</keyword>
<keyword evidence="6 9" id="KW-0808">Transferase</keyword>
<protein>
    <recommendedName>
        <fullName evidence="3 6">4-diphosphocytidyl-2-C-methyl-D-erythritol kinase</fullName>
        <shortName evidence="6">CMK</shortName>
        <ecNumber evidence="2 6">2.7.1.148</ecNumber>
    </recommendedName>
    <alternativeName>
        <fullName evidence="5 6">4-(cytidine-5'-diphospho)-2-C-methyl-D-erythritol kinase</fullName>
    </alternativeName>
</protein>
<feature type="binding site" evidence="6">
    <location>
        <begin position="95"/>
        <end position="105"/>
    </location>
    <ligand>
        <name>ATP</name>
        <dbReference type="ChEBI" id="CHEBI:30616"/>
    </ligand>
</feature>
<evidence type="ECO:0000256" key="3">
    <source>
        <dbReference type="ARBA" id="ARBA00017473"/>
    </source>
</evidence>
<dbReference type="NCBIfam" id="TIGR00154">
    <property type="entry name" value="ispE"/>
    <property type="match status" value="1"/>
</dbReference>
<evidence type="ECO:0000256" key="2">
    <source>
        <dbReference type="ARBA" id="ARBA00012052"/>
    </source>
</evidence>
<dbReference type="PANTHER" id="PTHR43527:SF2">
    <property type="entry name" value="4-DIPHOSPHOCYTIDYL-2-C-METHYL-D-ERYTHRITOL KINASE, CHLOROPLASTIC"/>
    <property type="match status" value="1"/>
</dbReference>
<dbReference type="InterPro" id="IPR013750">
    <property type="entry name" value="GHMP_kinase_C_dom"/>
</dbReference>
<dbReference type="EMBL" id="CP076724">
    <property type="protein sequence ID" value="QWV98851.1"/>
    <property type="molecule type" value="Genomic_DNA"/>
</dbReference>
<evidence type="ECO:0000259" key="8">
    <source>
        <dbReference type="Pfam" id="PF08544"/>
    </source>
</evidence>
<feature type="domain" description="GHMP kinase N-terminal" evidence="7">
    <location>
        <begin position="67"/>
        <end position="144"/>
    </location>
</feature>
<comment type="catalytic activity">
    <reaction evidence="6">
        <text>4-CDP-2-C-methyl-D-erythritol + ATP = 4-CDP-2-C-methyl-D-erythritol 2-phosphate + ADP + H(+)</text>
        <dbReference type="Rhea" id="RHEA:18437"/>
        <dbReference type="ChEBI" id="CHEBI:15378"/>
        <dbReference type="ChEBI" id="CHEBI:30616"/>
        <dbReference type="ChEBI" id="CHEBI:57823"/>
        <dbReference type="ChEBI" id="CHEBI:57919"/>
        <dbReference type="ChEBI" id="CHEBI:456216"/>
        <dbReference type="EC" id="2.7.1.148"/>
    </reaction>
</comment>
<dbReference type="PIRSF" id="PIRSF010376">
    <property type="entry name" value="IspE"/>
    <property type="match status" value="1"/>
</dbReference>
<name>A0ABX8JNW3_9BACT</name>
<dbReference type="InterPro" id="IPR006204">
    <property type="entry name" value="GHMP_kinase_N_dom"/>
</dbReference>
<dbReference type="Proteomes" id="UP000683493">
    <property type="component" value="Chromosome"/>
</dbReference>
<keyword evidence="10" id="KW-1185">Reference proteome</keyword>